<reference evidence="1" key="1">
    <citation type="submission" date="2012-10" db="EMBL/GenBank/DDBJ databases">
        <authorList>
            <person name="Harkins D.M."/>
            <person name="Durkin A.S."/>
            <person name="Brinkac L.M."/>
            <person name="Haft D.H."/>
            <person name="Selengut J.D."/>
            <person name="Sanka R."/>
            <person name="DePew J."/>
            <person name="Purushe J."/>
            <person name="Matthias M.A."/>
            <person name="Vinetz J.M."/>
            <person name="Sutton G.G."/>
            <person name="Nierman W.C."/>
            <person name="Fouts D.E."/>
        </authorList>
    </citation>
    <scope>NUCLEOTIDE SEQUENCE [LARGE SCALE GENOMIC DNA]</scope>
    <source>
        <strain evidence="1">MOR084</strain>
    </source>
</reference>
<sequence length="43" mass="4794">MLRKVTKHKISRTVLEKPTIEGESPVSENFVSLASILSTTEHV</sequence>
<accession>A0A0E2BDW3</accession>
<dbReference type="Proteomes" id="UP000006329">
    <property type="component" value="Unassembled WGS sequence"/>
</dbReference>
<dbReference type="AlphaFoldDB" id="A0A0E2BDW3"/>
<protein>
    <submittedName>
        <fullName evidence="1">Uncharacterized protein</fullName>
    </submittedName>
</protein>
<name>A0A0E2BDW3_9LEPT</name>
<evidence type="ECO:0000313" key="1">
    <source>
        <dbReference type="EMBL" id="EKO33125.1"/>
    </source>
</evidence>
<gene>
    <name evidence="1" type="ORF">LEP1GSC179_3827</name>
</gene>
<proteinExistence type="predicted"/>
<organism evidence="1 2">
    <name type="scientific">Leptospira santarosai str. MOR084</name>
    <dbReference type="NCBI Taxonomy" id="1049984"/>
    <lineage>
        <taxon>Bacteria</taxon>
        <taxon>Pseudomonadati</taxon>
        <taxon>Spirochaetota</taxon>
        <taxon>Spirochaetia</taxon>
        <taxon>Leptospirales</taxon>
        <taxon>Leptospiraceae</taxon>
        <taxon>Leptospira</taxon>
    </lineage>
</organism>
<dbReference type="EMBL" id="AHON02000059">
    <property type="protein sequence ID" value="EKO33125.1"/>
    <property type="molecule type" value="Genomic_DNA"/>
</dbReference>
<evidence type="ECO:0000313" key="2">
    <source>
        <dbReference type="Proteomes" id="UP000006329"/>
    </source>
</evidence>
<comment type="caution">
    <text evidence="1">The sequence shown here is derived from an EMBL/GenBank/DDBJ whole genome shotgun (WGS) entry which is preliminary data.</text>
</comment>
<keyword evidence="2" id="KW-1185">Reference proteome</keyword>